<sequence>MHIEVFNEDPTYGTQDATDTVDAVDAADAVDGVNEEALIDVASFALSRMDVHSEAELNIYIVDEDTIADLHVQWLDLEGPTDVMSFPMDELTPGGRPDANEPGPAMLGDIVLCPSFAAKQAKKAGHSLAHELALLTVHGCLHLLGYDHIEPSEEQHMFSLQNELLRLWYDDCKQRGVNYQPKPNTPEAFPTAADRT</sequence>
<keyword evidence="11" id="KW-1185">Reference proteome</keyword>
<dbReference type="GO" id="GO:0008270">
    <property type="term" value="F:zinc ion binding"/>
    <property type="evidence" value="ECO:0007669"/>
    <property type="project" value="UniProtKB-UniRule"/>
</dbReference>
<dbReference type="InterPro" id="IPR023091">
    <property type="entry name" value="MetalPrtase_cat_dom_sf_prd"/>
</dbReference>
<keyword evidence="5 9" id="KW-0479">Metal-binding</keyword>
<comment type="similarity">
    <text evidence="1 9">Belongs to the endoribonuclease YbeY family.</text>
</comment>
<dbReference type="PANTHER" id="PTHR46986">
    <property type="entry name" value="ENDORIBONUCLEASE YBEY, CHLOROPLASTIC"/>
    <property type="match status" value="1"/>
</dbReference>
<dbReference type="Pfam" id="PF02130">
    <property type="entry name" value="YbeY"/>
    <property type="match status" value="1"/>
</dbReference>
<comment type="function">
    <text evidence="9">Single strand-specific metallo-endoribonuclease involved in late-stage 70S ribosome quality control and in maturation of the 3' terminus of the 16S rRNA.</text>
</comment>
<evidence type="ECO:0000256" key="4">
    <source>
        <dbReference type="ARBA" id="ARBA00022722"/>
    </source>
</evidence>
<keyword evidence="9" id="KW-0963">Cytoplasm</keyword>
<proteinExistence type="inferred from homology"/>
<dbReference type="SUPFAM" id="SSF55486">
    <property type="entry name" value="Metalloproteases ('zincins'), catalytic domain"/>
    <property type="match status" value="1"/>
</dbReference>
<dbReference type="GO" id="GO:0005737">
    <property type="term" value="C:cytoplasm"/>
    <property type="evidence" value="ECO:0007669"/>
    <property type="project" value="UniProtKB-SubCell"/>
</dbReference>
<dbReference type="PROSITE" id="PS01306">
    <property type="entry name" value="UPF0054"/>
    <property type="match status" value="1"/>
</dbReference>
<keyword evidence="6 9" id="KW-0255">Endonuclease</keyword>
<comment type="cofactor">
    <cofactor evidence="9">
        <name>Zn(2+)</name>
        <dbReference type="ChEBI" id="CHEBI:29105"/>
    </cofactor>
    <text evidence="9">Binds 1 zinc ion.</text>
</comment>
<dbReference type="GO" id="GO:0004521">
    <property type="term" value="F:RNA endonuclease activity"/>
    <property type="evidence" value="ECO:0007669"/>
    <property type="project" value="UniProtKB-UniRule"/>
</dbReference>
<dbReference type="RefSeq" id="WP_021011944.1">
    <property type="nucleotide sequence ID" value="NC_022198.1"/>
</dbReference>
<keyword evidence="8 9" id="KW-0862">Zinc</keyword>
<evidence type="ECO:0000256" key="5">
    <source>
        <dbReference type="ARBA" id="ARBA00022723"/>
    </source>
</evidence>
<dbReference type="EC" id="3.1.-.-" evidence="9"/>
<keyword evidence="7 9" id="KW-0378">Hydrolase</keyword>
<dbReference type="KEGG" id="caz:CARG_07165"/>
<dbReference type="HAMAP" id="MF_00009">
    <property type="entry name" value="Endoribonucl_YbeY"/>
    <property type="match status" value="1"/>
</dbReference>
<accession>U3GW23</accession>
<dbReference type="GO" id="GO:0004222">
    <property type="term" value="F:metalloendopeptidase activity"/>
    <property type="evidence" value="ECO:0007669"/>
    <property type="project" value="InterPro"/>
</dbReference>
<evidence type="ECO:0000256" key="8">
    <source>
        <dbReference type="ARBA" id="ARBA00022833"/>
    </source>
</evidence>
<dbReference type="NCBIfam" id="TIGR00043">
    <property type="entry name" value="rRNA maturation RNase YbeY"/>
    <property type="match status" value="1"/>
</dbReference>
<dbReference type="eggNOG" id="COG0319">
    <property type="taxonomic scope" value="Bacteria"/>
</dbReference>
<evidence type="ECO:0000313" key="10">
    <source>
        <dbReference type="EMBL" id="AGU15554.1"/>
    </source>
</evidence>
<dbReference type="Proteomes" id="UP000016943">
    <property type="component" value="Chromosome"/>
</dbReference>
<dbReference type="PATRIC" id="fig|1348662.3.peg.1408"/>
<dbReference type="GO" id="GO:0006364">
    <property type="term" value="P:rRNA processing"/>
    <property type="evidence" value="ECO:0007669"/>
    <property type="project" value="UniProtKB-UniRule"/>
</dbReference>
<name>U3GW23_9CORY</name>
<dbReference type="InterPro" id="IPR020549">
    <property type="entry name" value="YbeY_CS"/>
</dbReference>
<feature type="binding site" evidence="9">
    <location>
        <position position="138"/>
    </location>
    <ligand>
        <name>Zn(2+)</name>
        <dbReference type="ChEBI" id="CHEBI:29105"/>
        <note>catalytic</note>
    </ligand>
</feature>
<dbReference type="GeneID" id="78250192"/>
<dbReference type="AlphaFoldDB" id="U3GW23"/>
<comment type="subcellular location">
    <subcellularLocation>
        <location evidence="9">Cytoplasm</location>
    </subcellularLocation>
</comment>
<feature type="binding site" evidence="9">
    <location>
        <position position="148"/>
    </location>
    <ligand>
        <name>Zn(2+)</name>
        <dbReference type="ChEBI" id="CHEBI:29105"/>
        <note>catalytic</note>
    </ligand>
</feature>
<dbReference type="OrthoDB" id="9807740at2"/>
<organism evidence="10 11">
    <name type="scientific">Corynebacterium argentoratense DSM 44202</name>
    <dbReference type="NCBI Taxonomy" id="1348662"/>
    <lineage>
        <taxon>Bacteria</taxon>
        <taxon>Bacillati</taxon>
        <taxon>Actinomycetota</taxon>
        <taxon>Actinomycetes</taxon>
        <taxon>Mycobacteriales</taxon>
        <taxon>Corynebacteriaceae</taxon>
        <taxon>Corynebacterium</taxon>
    </lineage>
</organism>
<evidence type="ECO:0000313" key="11">
    <source>
        <dbReference type="Proteomes" id="UP000016943"/>
    </source>
</evidence>
<dbReference type="STRING" id="1348662.CARG_07165"/>
<dbReference type="Gene3D" id="3.40.390.30">
    <property type="entry name" value="Metalloproteases ('zincins'), catalytic domain"/>
    <property type="match status" value="1"/>
</dbReference>
<evidence type="ECO:0000256" key="2">
    <source>
        <dbReference type="ARBA" id="ARBA00022517"/>
    </source>
</evidence>
<dbReference type="PANTHER" id="PTHR46986:SF1">
    <property type="entry name" value="ENDORIBONUCLEASE YBEY, CHLOROPLASTIC"/>
    <property type="match status" value="1"/>
</dbReference>
<evidence type="ECO:0000256" key="9">
    <source>
        <dbReference type="HAMAP-Rule" id="MF_00009"/>
    </source>
</evidence>
<evidence type="ECO:0000256" key="1">
    <source>
        <dbReference type="ARBA" id="ARBA00010875"/>
    </source>
</evidence>
<reference evidence="10 11" key="1">
    <citation type="journal article" date="2013" name="Genome Announc.">
        <title>Whole-Genome Sequence of the Clinical Strain Corynebacterium argentoratense DSM 44202, Isolated from a Human Throat Specimen.</title>
        <authorList>
            <person name="Bomholt C."/>
            <person name="Glaub A."/>
            <person name="Gravermann K."/>
            <person name="Albersmeier A."/>
            <person name="Brinkrolf K."/>
            <person name="Ruckert C."/>
            <person name="Tauch A."/>
        </authorList>
    </citation>
    <scope>NUCLEOTIDE SEQUENCE [LARGE SCALE GENOMIC DNA]</scope>
    <source>
        <strain evidence="10">DSM 44202</strain>
    </source>
</reference>
<keyword evidence="3 9" id="KW-0698">rRNA processing</keyword>
<gene>
    <name evidence="9" type="primary">ybeY</name>
    <name evidence="10" type="ORF">CARG_07165</name>
</gene>
<dbReference type="EMBL" id="CP006365">
    <property type="protein sequence ID" value="AGU15554.1"/>
    <property type="molecule type" value="Genomic_DNA"/>
</dbReference>
<evidence type="ECO:0000256" key="3">
    <source>
        <dbReference type="ARBA" id="ARBA00022552"/>
    </source>
</evidence>
<keyword evidence="2 9" id="KW-0690">Ribosome biogenesis</keyword>
<feature type="binding site" evidence="9">
    <location>
        <position position="142"/>
    </location>
    <ligand>
        <name>Zn(2+)</name>
        <dbReference type="ChEBI" id="CHEBI:29105"/>
        <note>catalytic</note>
    </ligand>
</feature>
<evidence type="ECO:0000256" key="7">
    <source>
        <dbReference type="ARBA" id="ARBA00022801"/>
    </source>
</evidence>
<keyword evidence="4 9" id="KW-0540">Nuclease</keyword>
<dbReference type="InterPro" id="IPR002036">
    <property type="entry name" value="YbeY"/>
</dbReference>
<protein>
    <recommendedName>
        <fullName evidence="9">Endoribonuclease YbeY</fullName>
        <ecNumber evidence="9">3.1.-.-</ecNumber>
    </recommendedName>
</protein>
<dbReference type="HOGENOM" id="CLU_106710_3_2_11"/>
<evidence type="ECO:0000256" key="6">
    <source>
        <dbReference type="ARBA" id="ARBA00022759"/>
    </source>
</evidence>